<dbReference type="AlphaFoldDB" id="A0AAU8II55"/>
<dbReference type="EMBL" id="CP159510">
    <property type="protein sequence ID" value="XCJ18027.1"/>
    <property type="molecule type" value="Genomic_DNA"/>
</dbReference>
<evidence type="ECO:0000313" key="2">
    <source>
        <dbReference type="EMBL" id="XCJ18027.1"/>
    </source>
</evidence>
<evidence type="ECO:0000256" key="1">
    <source>
        <dbReference type="SAM" id="MobiDB-lite"/>
    </source>
</evidence>
<reference evidence="2" key="1">
    <citation type="submission" date="2024-06" db="EMBL/GenBank/DDBJ databases">
        <authorList>
            <person name="Fan A."/>
            <person name="Zhang F.Y."/>
            <person name="Zhang L."/>
        </authorList>
    </citation>
    <scope>NUCLEOTIDE SEQUENCE</scope>
    <source>
        <strain evidence="2">Y61</strain>
    </source>
</reference>
<protein>
    <submittedName>
        <fullName evidence="2">DUF1672 family protein</fullName>
    </submittedName>
</protein>
<name>A0AAU8II55_9BACL</name>
<organism evidence="2">
    <name type="scientific">Sporolactobacillus sp. Y61</name>
    <dbReference type="NCBI Taxonomy" id="3160863"/>
    <lineage>
        <taxon>Bacteria</taxon>
        <taxon>Bacillati</taxon>
        <taxon>Bacillota</taxon>
        <taxon>Bacilli</taxon>
        <taxon>Bacillales</taxon>
        <taxon>Sporolactobacillaceae</taxon>
        <taxon>Sporolactobacillus</taxon>
    </lineage>
</organism>
<feature type="region of interest" description="Disordered" evidence="1">
    <location>
        <begin position="1"/>
        <end position="23"/>
    </location>
</feature>
<sequence length="285" mass="32030">MINSTDHPDTSQQKEEASSSPYMPVQDYIGQGYSFNNGEEEDAFAKTHKNEIVEQVDRFFKEKYQLEVTTHHLVGAKNAVVAFVESKGEPHFHTSVIVPVDLENQQVTGDVWAYEGEVEGAIMAGLYVMAYEEEFKRLDQFVQSITVKHPVIGKRQNAVNNTGSGYVTSNYYVSTMDINFPEAYKAYMSNQHISKENLRQLIEQQSFDPNGVLISLTFFMKEKHAAPDKKIADSVIEQFKSIKGIAPGNYGVFINSNDILKRTGTAKSEEGTTPAIDDIIIRPEK</sequence>
<gene>
    <name evidence="2" type="ORF">ABNN70_06085</name>
</gene>
<feature type="compositionally biased region" description="Basic and acidic residues" evidence="1">
    <location>
        <begin position="1"/>
        <end position="17"/>
    </location>
</feature>
<dbReference type="RefSeq" id="WP_165364320.1">
    <property type="nucleotide sequence ID" value="NZ_CP159510.1"/>
</dbReference>
<proteinExistence type="predicted"/>
<dbReference type="Pfam" id="PF07901">
    <property type="entry name" value="DUF1672"/>
    <property type="match status" value="1"/>
</dbReference>
<dbReference type="InterPro" id="IPR012873">
    <property type="entry name" value="DUF1672"/>
</dbReference>
<accession>A0AAU8II55</accession>